<dbReference type="EMBL" id="JANAVB010024799">
    <property type="protein sequence ID" value="KAJ6821973.1"/>
    <property type="molecule type" value="Genomic_DNA"/>
</dbReference>
<dbReference type="PROSITE" id="PS00375">
    <property type="entry name" value="UDPGT"/>
    <property type="match status" value="1"/>
</dbReference>
<proteinExistence type="inferred from homology"/>
<dbReference type="Pfam" id="PF00201">
    <property type="entry name" value="UDPGT"/>
    <property type="match status" value="1"/>
</dbReference>
<comment type="similarity">
    <text evidence="1 3">Belongs to the UDP-glycosyltransferase family.</text>
</comment>
<name>A0AAX6G0J4_IRIPA</name>
<dbReference type="CDD" id="cd03784">
    <property type="entry name" value="GT1_Gtf-like"/>
    <property type="match status" value="1"/>
</dbReference>
<accession>A0AAX6G0J4</accession>
<organism evidence="5 6">
    <name type="scientific">Iris pallida</name>
    <name type="common">Sweet iris</name>
    <dbReference type="NCBI Taxonomy" id="29817"/>
    <lineage>
        <taxon>Eukaryota</taxon>
        <taxon>Viridiplantae</taxon>
        <taxon>Streptophyta</taxon>
        <taxon>Embryophyta</taxon>
        <taxon>Tracheophyta</taxon>
        <taxon>Spermatophyta</taxon>
        <taxon>Magnoliopsida</taxon>
        <taxon>Liliopsida</taxon>
        <taxon>Asparagales</taxon>
        <taxon>Iridaceae</taxon>
        <taxon>Iridoideae</taxon>
        <taxon>Irideae</taxon>
        <taxon>Iris</taxon>
    </lineage>
</organism>
<protein>
    <recommendedName>
        <fullName evidence="4">Glycosyltransferase</fullName>
        <ecNumber evidence="4">2.4.1.-</ecNumber>
    </recommendedName>
</protein>
<dbReference type="PANTHER" id="PTHR48047">
    <property type="entry name" value="GLYCOSYLTRANSFERASE"/>
    <property type="match status" value="1"/>
</dbReference>
<evidence type="ECO:0000256" key="3">
    <source>
        <dbReference type="RuleBase" id="RU003718"/>
    </source>
</evidence>
<keyword evidence="2 3" id="KW-0808">Transferase</keyword>
<dbReference type="InterPro" id="IPR002213">
    <property type="entry name" value="UDP_glucos_trans"/>
</dbReference>
<reference evidence="5" key="2">
    <citation type="submission" date="2023-04" db="EMBL/GenBank/DDBJ databases">
        <authorList>
            <person name="Bruccoleri R.E."/>
            <person name="Oakeley E.J."/>
            <person name="Faust A.-M."/>
            <person name="Dessus-Babus S."/>
            <person name="Altorfer M."/>
            <person name="Burckhardt D."/>
            <person name="Oertli M."/>
            <person name="Naumann U."/>
            <person name="Petersen F."/>
            <person name="Wong J."/>
        </authorList>
    </citation>
    <scope>NUCLEOTIDE SEQUENCE</scope>
    <source>
        <strain evidence="5">GSM-AAB239-AS_SAM_17_03QT</strain>
        <tissue evidence="5">Leaf</tissue>
    </source>
</reference>
<evidence type="ECO:0000313" key="6">
    <source>
        <dbReference type="Proteomes" id="UP001140949"/>
    </source>
</evidence>
<comment type="caution">
    <text evidence="5">The sequence shown here is derived from an EMBL/GenBank/DDBJ whole genome shotgun (WGS) entry which is preliminary data.</text>
</comment>
<reference evidence="5" key="1">
    <citation type="journal article" date="2023" name="GigaByte">
        <title>Genome assembly of the bearded iris, Iris pallida Lam.</title>
        <authorList>
            <person name="Bruccoleri R.E."/>
            <person name="Oakeley E.J."/>
            <person name="Faust A.M.E."/>
            <person name="Altorfer M."/>
            <person name="Dessus-Babus S."/>
            <person name="Burckhardt D."/>
            <person name="Oertli M."/>
            <person name="Naumann U."/>
            <person name="Petersen F."/>
            <person name="Wong J."/>
        </authorList>
    </citation>
    <scope>NUCLEOTIDE SEQUENCE</scope>
    <source>
        <strain evidence="5">GSM-AAB239-AS_SAM_17_03QT</strain>
    </source>
</reference>
<gene>
    <name evidence="5" type="ORF">M6B38_130370</name>
</gene>
<evidence type="ECO:0000256" key="4">
    <source>
        <dbReference type="RuleBase" id="RU362057"/>
    </source>
</evidence>
<dbReference type="Proteomes" id="UP001140949">
    <property type="component" value="Unassembled WGS sequence"/>
</dbReference>
<sequence length="412" mass="44344">MSTAAEVLLVPTPHPGHLFPFAELCSKLALKGLRITILYPSDSDPPSSLLSHPLVHVRRYPHSHELDPPQLESLISRHVSEYIDGRDRPCPAVAVVDDLLSWLLDSLSSRGVPAAVFFTSSAASCAIDRAVDGLPCGEILAVEGLPDMGVTSSVPRPGAPKWRPGRTVGRLAAAGSAVALLFNTCRELERPFLDYMAREEGKPVWAVGPLLRPGGEPEGEGGDAIRWLDRKPRGSVIYVSFGTLVRPGDAELAVLADGLVESNRDFIWVTKSDQLADRLAGTRGLVVKGWAPQLAILGHASTGGFVCHCGWNSTLEALRSGVPMLTWPVRGDQFLNARLVTHFLKVGIPLKEEADVEVKRGDVAGRIERLLGDVDIKKRAESVRSLVGSGGFPESSSESVDRFVEFVSGHGK</sequence>
<evidence type="ECO:0000256" key="2">
    <source>
        <dbReference type="ARBA" id="ARBA00022679"/>
    </source>
</evidence>
<evidence type="ECO:0000313" key="5">
    <source>
        <dbReference type="EMBL" id="KAJ6821973.1"/>
    </source>
</evidence>
<dbReference type="PANTHER" id="PTHR48047:SF131">
    <property type="entry name" value="GLYCOSYLTRANSFERASE"/>
    <property type="match status" value="1"/>
</dbReference>
<dbReference type="EC" id="2.4.1.-" evidence="4"/>
<dbReference type="InterPro" id="IPR035595">
    <property type="entry name" value="UDP_glycos_trans_CS"/>
</dbReference>
<dbReference type="AlphaFoldDB" id="A0AAX6G0J4"/>
<dbReference type="Gene3D" id="3.40.50.2000">
    <property type="entry name" value="Glycogen Phosphorylase B"/>
    <property type="match status" value="2"/>
</dbReference>
<evidence type="ECO:0000256" key="1">
    <source>
        <dbReference type="ARBA" id="ARBA00009995"/>
    </source>
</evidence>
<dbReference type="GO" id="GO:0035251">
    <property type="term" value="F:UDP-glucosyltransferase activity"/>
    <property type="evidence" value="ECO:0007669"/>
    <property type="project" value="TreeGrafter"/>
</dbReference>
<keyword evidence="6" id="KW-1185">Reference proteome</keyword>
<dbReference type="FunFam" id="3.40.50.2000:FF:000060">
    <property type="entry name" value="Glycosyltransferase"/>
    <property type="match status" value="1"/>
</dbReference>
<dbReference type="SUPFAM" id="SSF53756">
    <property type="entry name" value="UDP-Glycosyltransferase/glycogen phosphorylase"/>
    <property type="match status" value="1"/>
</dbReference>
<keyword evidence="3" id="KW-0328">Glycosyltransferase</keyword>